<dbReference type="EMBL" id="JBITYG010000007">
    <property type="protein sequence ID" value="MFI9103625.1"/>
    <property type="molecule type" value="Genomic_DNA"/>
</dbReference>
<feature type="domain" description="SnoaL-like" evidence="1">
    <location>
        <begin position="15"/>
        <end position="105"/>
    </location>
</feature>
<proteinExistence type="predicted"/>
<evidence type="ECO:0000313" key="2">
    <source>
        <dbReference type="EMBL" id="MFI9103625.1"/>
    </source>
</evidence>
<dbReference type="Pfam" id="PF12680">
    <property type="entry name" value="SnoaL_2"/>
    <property type="match status" value="1"/>
</dbReference>
<accession>A0ABW8CB23</accession>
<dbReference type="Proteomes" id="UP001614394">
    <property type="component" value="Unassembled WGS sequence"/>
</dbReference>
<protein>
    <submittedName>
        <fullName evidence="2">Nuclear transport factor 2 family protein</fullName>
    </submittedName>
</protein>
<dbReference type="SUPFAM" id="SSF54427">
    <property type="entry name" value="NTF2-like"/>
    <property type="match status" value="1"/>
</dbReference>
<dbReference type="RefSeq" id="WP_399652929.1">
    <property type="nucleotide sequence ID" value="NZ_JBITYG010000007.1"/>
</dbReference>
<evidence type="ECO:0000259" key="1">
    <source>
        <dbReference type="Pfam" id="PF12680"/>
    </source>
</evidence>
<evidence type="ECO:0000313" key="3">
    <source>
        <dbReference type="Proteomes" id="UP001614394"/>
    </source>
</evidence>
<sequence length="124" mass="13814">MSTDDDYKELVLTCLELYGKGDLDAVAPLLRDDYADHGLPFLTTTRADWIAAARKLPLTEIRIDIRRLLAEGDYVTMFSRRWLPGGGLDIAVADVFRLQDGLIAERWEIVEPVTAVAPNPVATL</sequence>
<dbReference type="InterPro" id="IPR032710">
    <property type="entry name" value="NTF2-like_dom_sf"/>
</dbReference>
<organism evidence="2 3">
    <name type="scientific">Streptomyces fildesensis</name>
    <dbReference type="NCBI Taxonomy" id="375757"/>
    <lineage>
        <taxon>Bacteria</taxon>
        <taxon>Bacillati</taxon>
        <taxon>Actinomycetota</taxon>
        <taxon>Actinomycetes</taxon>
        <taxon>Kitasatosporales</taxon>
        <taxon>Streptomycetaceae</taxon>
        <taxon>Streptomyces</taxon>
    </lineage>
</organism>
<reference evidence="2 3" key="1">
    <citation type="submission" date="2024-10" db="EMBL/GenBank/DDBJ databases">
        <title>The Natural Products Discovery Center: Release of the First 8490 Sequenced Strains for Exploring Actinobacteria Biosynthetic Diversity.</title>
        <authorList>
            <person name="Kalkreuter E."/>
            <person name="Kautsar S.A."/>
            <person name="Yang D."/>
            <person name="Bader C.D."/>
            <person name="Teijaro C.N."/>
            <person name="Fluegel L."/>
            <person name="Davis C.M."/>
            <person name="Simpson J.R."/>
            <person name="Lauterbach L."/>
            <person name="Steele A.D."/>
            <person name="Gui C."/>
            <person name="Meng S."/>
            <person name="Li G."/>
            <person name="Viehrig K."/>
            <person name="Ye F."/>
            <person name="Su P."/>
            <person name="Kiefer A.F."/>
            <person name="Nichols A."/>
            <person name="Cepeda A.J."/>
            <person name="Yan W."/>
            <person name="Fan B."/>
            <person name="Jiang Y."/>
            <person name="Adhikari A."/>
            <person name="Zheng C.-J."/>
            <person name="Schuster L."/>
            <person name="Cowan T.M."/>
            <person name="Smanski M.J."/>
            <person name="Chevrette M.G."/>
            <person name="De Carvalho L.P.S."/>
            <person name="Shen B."/>
        </authorList>
    </citation>
    <scope>NUCLEOTIDE SEQUENCE [LARGE SCALE GENOMIC DNA]</scope>
    <source>
        <strain evidence="2 3">NPDC053399</strain>
    </source>
</reference>
<name>A0ABW8CB23_9ACTN</name>
<dbReference type="Gene3D" id="3.10.450.50">
    <property type="match status" value="1"/>
</dbReference>
<keyword evidence="3" id="KW-1185">Reference proteome</keyword>
<comment type="caution">
    <text evidence="2">The sequence shown here is derived from an EMBL/GenBank/DDBJ whole genome shotgun (WGS) entry which is preliminary data.</text>
</comment>
<dbReference type="InterPro" id="IPR037401">
    <property type="entry name" value="SnoaL-like"/>
</dbReference>
<gene>
    <name evidence="2" type="ORF">ACIGXA_24165</name>
</gene>